<dbReference type="InterPro" id="IPR001611">
    <property type="entry name" value="Leu-rich_rpt"/>
</dbReference>
<dbReference type="EMBL" id="OU895880">
    <property type="protein sequence ID" value="CAG9811078.1"/>
    <property type="molecule type" value="Genomic_DNA"/>
</dbReference>
<dbReference type="SUPFAM" id="SSF52058">
    <property type="entry name" value="L domain-like"/>
    <property type="match status" value="1"/>
</dbReference>
<feature type="signal peptide" evidence="2">
    <location>
        <begin position="1"/>
        <end position="21"/>
    </location>
</feature>
<reference evidence="3" key="1">
    <citation type="submission" date="2022-01" db="EMBL/GenBank/DDBJ databases">
        <authorList>
            <person name="King R."/>
        </authorList>
    </citation>
    <scope>NUCLEOTIDE SEQUENCE</scope>
</reference>
<dbReference type="PANTHER" id="PTHR24373:SF275">
    <property type="entry name" value="TIR DOMAIN-CONTAINING PROTEIN"/>
    <property type="match status" value="1"/>
</dbReference>
<sequence length="255" mass="28899">MKCFWLISLILSITLTSQVSSFEVACRYEIETGFNELIPAAYCCNVISDHHHVKEGILSISSATGRHLVDKKDTDVTGFWVYGSHFDFFPQGLSKVFNNLEVIIFGDCGIKRIGKNDLKPFPKLIWFSLFVNQIEVIENGLFDYNPNLKYISLRDNKISRIHPNSFDHLAYLVTLRLSGNLCINVNANENRNQVVDLIRKLKAKCSAPEVITTTEESINVMEGRFDDENIKGMTSRLESSVLMVTVAAVLWICIQ</sequence>
<dbReference type="Gene3D" id="3.80.10.10">
    <property type="entry name" value="Ribonuclease Inhibitor"/>
    <property type="match status" value="1"/>
</dbReference>
<accession>A0A9N9S7N1</accession>
<feature type="chain" id="PRO_5040371327" evidence="2">
    <location>
        <begin position="22"/>
        <end position="255"/>
    </location>
</feature>
<gene>
    <name evidence="3" type="ORF">CHIRRI_LOCUS13887</name>
</gene>
<proteinExistence type="predicted"/>
<evidence type="ECO:0000313" key="3">
    <source>
        <dbReference type="EMBL" id="CAG9811078.1"/>
    </source>
</evidence>
<keyword evidence="1 2" id="KW-0732">Signal</keyword>
<dbReference type="OrthoDB" id="676979at2759"/>
<evidence type="ECO:0000256" key="2">
    <source>
        <dbReference type="SAM" id="SignalP"/>
    </source>
</evidence>
<dbReference type="InterPro" id="IPR050328">
    <property type="entry name" value="Dev_Immune_Receptor"/>
</dbReference>
<name>A0A9N9S7N1_9DIPT</name>
<dbReference type="InterPro" id="IPR032675">
    <property type="entry name" value="LRR_dom_sf"/>
</dbReference>
<protein>
    <submittedName>
        <fullName evidence="3">Uncharacterized protein</fullName>
    </submittedName>
</protein>
<organism evidence="3 4">
    <name type="scientific">Chironomus riparius</name>
    <dbReference type="NCBI Taxonomy" id="315576"/>
    <lineage>
        <taxon>Eukaryota</taxon>
        <taxon>Metazoa</taxon>
        <taxon>Ecdysozoa</taxon>
        <taxon>Arthropoda</taxon>
        <taxon>Hexapoda</taxon>
        <taxon>Insecta</taxon>
        <taxon>Pterygota</taxon>
        <taxon>Neoptera</taxon>
        <taxon>Endopterygota</taxon>
        <taxon>Diptera</taxon>
        <taxon>Nematocera</taxon>
        <taxon>Chironomoidea</taxon>
        <taxon>Chironomidae</taxon>
        <taxon>Chironominae</taxon>
        <taxon>Chironomus</taxon>
    </lineage>
</organism>
<keyword evidence="4" id="KW-1185">Reference proteome</keyword>
<dbReference type="AlphaFoldDB" id="A0A9N9S7N1"/>
<dbReference type="Pfam" id="PF13855">
    <property type="entry name" value="LRR_8"/>
    <property type="match status" value="1"/>
</dbReference>
<evidence type="ECO:0000256" key="1">
    <source>
        <dbReference type="ARBA" id="ARBA00022729"/>
    </source>
</evidence>
<dbReference type="PANTHER" id="PTHR24373">
    <property type="entry name" value="SLIT RELATED LEUCINE-RICH REPEAT NEURONAL PROTEIN"/>
    <property type="match status" value="1"/>
</dbReference>
<reference evidence="3" key="2">
    <citation type="submission" date="2022-10" db="EMBL/GenBank/DDBJ databases">
        <authorList>
            <consortium name="ENA_rothamsted_submissions"/>
            <consortium name="culmorum"/>
            <person name="King R."/>
        </authorList>
    </citation>
    <scope>NUCLEOTIDE SEQUENCE</scope>
</reference>
<evidence type="ECO:0000313" key="4">
    <source>
        <dbReference type="Proteomes" id="UP001153620"/>
    </source>
</evidence>
<dbReference type="Proteomes" id="UP001153620">
    <property type="component" value="Chromosome 4"/>
</dbReference>